<protein>
    <submittedName>
        <fullName evidence="2">Uncharacterized protein</fullName>
    </submittedName>
</protein>
<accession>A0A6N2AJ46</accession>
<proteinExistence type="predicted"/>
<feature type="chain" id="PRO_5026814028" evidence="1">
    <location>
        <begin position="22"/>
        <end position="65"/>
    </location>
</feature>
<dbReference type="AlphaFoldDB" id="A0A6N2AJ46"/>
<keyword evidence="1" id="KW-0732">Signal</keyword>
<gene>
    <name evidence="2" type="ORF">EJD97_009402</name>
</gene>
<sequence>MARQVIVVALLFVAFVGLVSGATSPSTQLKKRKSHHLLLLPQTLPPQVTQLPHQLRHPLLALPLH</sequence>
<organism evidence="2">
    <name type="scientific">Solanum chilense</name>
    <name type="common">Tomato</name>
    <name type="synonym">Lycopersicon chilense</name>
    <dbReference type="NCBI Taxonomy" id="4083"/>
    <lineage>
        <taxon>Eukaryota</taxon>
        <taxon>Viridiplantae</taxon>
        <taxon>Streptophyta</taxon>
        <taxon>Embryophyta</taxon>
        <taxon>Tracheophyta</taxon>
        <taxon>Spermatophyta</taxon>
        <taxon>Magnoliopsida</taxon>
        <taxon>eudicotyledons</taxon>
        <taxon>Gunneridae</taxon>
        <taxon>Pentapetalae</taxon>
        <taxon>asterids</taxon>
        <taxon>lamiids</taxon>
        <taxon>Solanales</taxon>
        <taxon>Solanaceae</taxon>
        <taxon>Solanoideae</taxon>
        <taxon>Solaneae</taxon>
        <taxon>Solanum</taxon>
        <taxon>Solanum subgen. Lycopersicon</taxon>
    </lineage>
</organism>
<feature type="signal peptide" evidence="1">
    <location>
        <begin position="1"/>
        <end position="21"/>
    </location>
</feature>
<comment type="caution">
    <text evidence="2">The sequence shown here is derived from an EMBL/GenBank/DDBJ whole genome shotgun (WGS) entry which is preliminary data.</text>
</comment>
<name>A0A6N2AJ46_SOLCI</name>
<reference evidence="2" key="1">
    <citation type="submission" date="2019-05" db="EMBL/GenBank/DDBJ databases">
        <title>The de novo reference genome and transcriptome assemblies of the wild tomato species Solanum chilense.</title>
        <authorList>
            <person name="Stam R."/>
            <person name="Nosenko T."/>
            <person name="Hoerger A.C."/>
            <person name="Stephan W."/>
            <person name="Seidel M.A."/>
            <person name="Kuhn J.M.M."/>
            <person name="Haberer G."/>
            <person name="Tellier A."/>
        </authorList>
    </citation>
    <scope>NUCLEOTIDE SEQUENCE</scope>
    <source>
        <tissue evidence="2">Mature leaves</tissue>
    </source>
</reference>
<dbReference type="EMBL" id="RXGB01024501">
    <property type="protein sequence ID" value="TMW81474.1"/>
    <property type="molecule type" value="Genomic_DNA"/>
</dbReference>
<evidence type="ECO:0000313" key="2">
    <source>
        <dbReference type="EMBL" id="TMW81474.1"/>
    </source>
</evidence>
<evidence type="ECO:0000256" key="1">
    <source>
        <dbReference type="SAM" id="SignalP"/>
    </source>
</evidence>